<dbReference type="EMBL" id="WNAJ01000012">
    <property type="protein sequence ID" value="MTR85540.1"/>
    <property type="molecule type" value="Genomic_DNA"/>
</dbReference>
<dbReference type="GO" id="GO:0016651">
    <property type="term" value="F:oxidoreductase activity, acting on NAD(P)H"/>
    <property type="evidence" value="ECO:0007669"/>
    <property type="project" value="UniProtKB-ARBA"/>
</dbReference>
<dbReference type="InterPro" id="IPR029039">
    <property type="entry name" value="Flavoprotein-like_sf"/>
</dbReference>
<organism evidence="2 6">
    <name type="scientific">Roseburia intestinalis</name>
    <dbReference type="NCBI Taxonomy" id="166486"/>
    <lineage>
        <taxon>Bacteria</taxon>
        <taxon>Bacillati</taxon>
        <taxon>Bacillota</taxon>
        <taxon>Clostridia</taxon>
        <taxon>Lachnospirales</taxon>
        <taxon>Lachnospiraceae</taxon>
        <taxon>Roseburia</taxon>
    </lineage>
</organism>
<dbReference type="Proteomes" id="UP000478483">
    <property type="component" value="Unassembled WGS sequence"/>
</dbReference>
<evidence type="ECO:0000313" key="3">
    <source>
        <dbReference type="EMBL" id="MTR85540.1"/>
    </source>
</evidence>
<dbReference type="PaxDb" id="166486-ERS852572_02133"/>
<accession>A0A173UIS4</accession>
<sequence length="170" mass="19138">MKNKKYSIVYSSLTGNTKVLADAIHEALPQDECEYFGVSDTVIPSSELLYIGFWTDKGNADTRTLQLLSQLKNKQIFLFGTAGFGGSDIYFRKILSQVKQFIDASNVIVGEYMCQGRMPQSVRERYLKMKEAPDHPANLDVLIQNFDCALSHPDANDLEKLKEAVMDPSF</sequence>
<evidence type="ECO:0000313" key="7">
    <source>
        <dbReference type="Proteomes" id="UP000283586"/>
    </source>
</evidence>
<dbReference type="Pfam" id="PF12641">
    <property type="entry name" value="Flavodoxin_3"/>
    <property type="match status" value="1"/>
</dbReference>
<dbReference type="EMBL" id="WGGT01000013">
    <property type="protein sequence ID" value="MVQ46239.1"/>
    <property type="molecule type" value="Genomic_DNA"/>
</dbReference>
<reference evidence="4 9" key="4">
    <citation type="submission" date="2019-10" db="EMBL/GenBank/DDBJ databases">
        <title>Roseburia spp. ameliorate alcoholic fatty liver via restoration of gut barrier function.</title>
        <authorList>
            <person name="Seo B."/>
            <person name="Ko G."/>
        </authorList>
    </citation>
    <scope>NUCLEOTIDE SEQUENCE [LARGE SCALE GENOMIC DNA]</scope>
    <source>
        <strain evidence="4 9">SNUG30017</strain>
    </source>
</reference>
<reference evidence="5 7" key="2">
    <citation type="submission" date="2018-08" db="EMBL/GenBank/DDBJ databases">
        <title>A genome reference for cultivated species of the human gut microbiota.</title>
        <authorList>
            <person name="Zou Y."/>
            <person name="Xue W."/>
            <person name="Luo G."/>
        </authorList>
    </citation>
    <scope>NUCLEOTIDE SEQUENCE [LARGE SCALE GENOMIC DNA]</scope>
    <source>
        <strain evidence="5 7">AF31-21AC</strain>
    </source>
</reference>
<dbReference type="InterPro" id="IPR008254">
    <property type="entry name" value="Flavodoxin/NO_synth"/>
</dbReference>
<dbReference type="Proteomes" id="UP000095350">
    <property type="component" value="Unassembled WGS sequence"/>
</dbReference>
<dbReference type="InterPro" id="IPR001226">
    <property type="entry name" value="Flavodoxin_CS"/>
</dbReference>
<evidence type="ECO:0000313" key="9">
    <source>
        <dbReference type="Proteomes" id="UP000479531"/>
    </source>
</evidence>
<gene>
    <name evidence="5" type="ORF">DWZ31_12710</name>
    <name evidence="2" type="ORF">ERS852572_02133</name>
    <name evidence="4" type="ORF">GCK47_11125</name>
    <name evidence="3" type="ORF">GMD50_10800</name>
</gene>
<evidence type="ECO:0000313" key="5">
    <source>
        <dbReference type="EMBL" id="RHN06664.1"/>
    </source>
</evidence>
<dbReference type="Proteomes" id="UP000479531">
    <property type="component" value="Unassembled WGS sequence"/>
</dbReference>
<evidence type="ECO:0000313" key="6">
    <source>
        <dbReference type="Proteomes" id="UP000095350"/>
    </source>
</evidence>
<proteinExistence type="predicted"/>
<dbReference type="AlphaFoldDB" id="A0A173UIS4"/>
<dbReference type="SUPFAM" id="SSF52218">
    <property type="entry name" value="Flavoproteins"/>
    <property type="match status" value="1"/>
</dbReference>
<dbReference type="InterPro" id="IPR054633">
    <property type="entry name" value="BilS"/>
</dbReference>
<evidence type="ECO:0000313" key="4">
    <source>
        <dbReference type="EMBL" id="MVQ46239.1"/>
    </source>
</evidence>
<dbReference type="STRING" id="166486.ERS852572_02133"/>
<dbReference type="NCBIfam" id="NF045594">
    <property type="entry name" value="flavodox_BilS"/>
    <property type="match status" value="1"/>
</dbReference>
<evidence type="ECO:0000313" key="8">
    <source>
        <dbReference type="Proteomes" id="UP000478483"/>
    </source>
</evidence>
<protein>
    <submittedName>
        <fullName evidence="2">Flavodoxin</fullName>
    </submittedName>
</protein>
<dbReference type="Proteomes" id="UP000283586">
    <property type="component" value="Unassembled WGS sequence"/>
</dbReference>
<dbReference type="Gene3D" id="3.40.50.360">
    <property type="match status" value="1"/>
</dbReference>
<evidence type="ECO:0000313" key="2">
    <source>
        <dbReference type="EMBL" id="CUN14769.1"/>
    </source>
</evidence>
<reference evidence="2 6" key="1">
    <citation type="submission" date="2015-09" db="EMBL/GenBank/DDBJ databases">
        <authorList>
            <consortium name="Pathogen Informatics"/>
        </authorList>
    </citation>
    <scope>NUCLEOTIDE SEQUENCE [LARGE SCALE GENOMIC DNA]</scope>
    <source>
        <strain evidence="2 6">2789STDY5834960</strain>
    </source>
</reference>
<evidence type="ECO:0000259" key="1">
    <source>
        <dbReference type="PROSITE" id="PS50902"/>
    </source>
</evidence>
<feature type="domain" description="Flavodoxin-like" evidence="1">
    <location>
        <begin position="6"/>
        <end position="170"/>
    </location>
</feature>
<dbReference type="PROSITE" id="PS00201">
    <property type="entry name" value="FLAVODOXIN"/>
    <property type="match status" value="1"/>
</dbReference>
<dbReference type="OrthoDB" id="307208at2"/>
<dbReference type="PROSITE" id="PS50902">
    <property type="entry name" value="FLAVODOXIN_LIKE"/>
    <property type="match status" value="1"/>
</dbReference>
<name>A0A173UIS4_9FIRM</name>
<dbReference type="RefSeq" id="WP_015521743.1">
    <property type="nucleotide sequence ID" value="NZ_CABIYH010000015.1"/>
</dbReference>
<dbReference type="EMBL" id="CYXZ01000015">
    <property type="protein sequence ID" value="CUN14769.1"/>
    <property type="molecule type" value="Genomic_DNA"/>
</dbReference>
<reference evidence="3 8" key="3">
    <citation type="journal article" date="2019" name="Nat. Med.">
        <title>A library of human gut bacterial isolates paired with longitudinal multiomics data enables mechanistic microbiome research.</title>
        <authorList>
            <person name="Poyet M."/>
            <person name="Groussin M."/>
            <person name="Gibbons S.M."/>
            <person name="Avila-Pacheco J."/>
            <person name="Jiang X."/>
            <person name="Kearney S.M."/>
            <person name="Perrotta A.R."/>
            <person name="Berdy B."/>
            <person name="Zhao S."/>
            <person name="Lieberman T.D."/>
            <person name="Swanson P.K."/>
            <person name="Smith M."/>
            <person name="Roesemann S."/>
            <person name="Alexander J.E."/>
            <person name="Rich S.A."/>
            <person name="Livny J."/>
            <person name="Vlamakis H."/>
            <person name="Clish C."/>
            <person name="Bullock K."/>
            <person name="Deik A."/>
            <person name="Scott J."/>
            <person name="Pierce K.A."/>
            <person name="Xavier R.J."/>
            <person name="Alm E.J."/>
        </authorList>
    </citation>
    <scope>NUCLEOTIDE SEQUENCE [LARGE SCALE GENOMIC DNA]</scope>
    <source>
        <strain evidence="3 8">BIOML-A1</strain>
    </source>
</reference>
<dbReference type="EMBL" id="QRQN01000015">
    <property type="protein sequence ID" value="RHN06664.1"/>
    <property type="molecule type" value="Genomic_DNA"/>
</dbReference>
<dbReference type="GO" id="GO:0010181">
    <property type="term" value="F:FMN binding"/>
    <property type="evidence" value="ECO:0007669"/>
    <property type="project" value="InterPro"/>
</dbReference>
<dbReference type="GO" id="GO:0009055">
    <property type="term" value="F:electron transfer activity"/>
    <property type="evidence" value="ECO:0007669"/>
    <property type="project" value="InterPro"/>
</dbReference>